<feature type="repeat" description="PPR" evidence="3">
    <location>
        <begin position="167"/>
        <end position="201"/>
    </location>
</feature>
<evidence type="ECO:0000256" key="2">
    <source>
        <dbReference type="ARBA" id="ARBA00022737"/>
    </source>
</evidence>
<evidence type="ECO:0000313" key="5">
    <source>
        <dbReference type="Proteomes" id="UP001289374"/>
    </source>
</evidence>
<feature type="repeat" description="PPR" evidence="3">
    <location>
        <begin position="313"/>
        <end position="357"/>
    </location>
</feature>
<evidence type="ECO:0000313" key="4">
    <source>
        <dbReference type="EMBL" id="KAK4407610.1"/>
    </source>
</evidence>
<feature type="repeat" description="PPR" evidence="3">
    <location>
        <begin position="465"/>
        <end position="499"/>
    </location>
</feature>
<dbReference type="Gene3D" id="1.25.40.10">
    <property type="entry name" value="Tetratricopeptide repeat domain"/>
    <property type="match status" value="4"/>
</dbReference>
<protein>
    <submittedName>
        <fullName evidence="4">Pentatricopeptide repeat-containing protein, mitochondrial</fullName>
    </submittedName>
</protein>
<sequence length="583" mass="67477">MKSMFQLLEEKSEIVDADDGNPLKLYGVTVEFEGKNGDRFRPQMAALTHFLRPRFAFAKMTLQLKLFHSFSDSEHDEPSGPPCGAVEKPSLPPFQHSPEADSLSQVLIRHHNPFHHMESSLQLYGISLSQPLVHQTLLRLKHHSKIALAFFEYIRSHHHTASAPLFDTAAYNIIIDILCKVHQFDVAWQLILQMDDQNSDSKPDFTTFFILIRRLVSAGLTRTAIRAFYDMGIFLGNGISESRFSFCFCYLLDTLCKYGFVKVAVEVFNKEKYRVEADAKLYTVLIYGWCKVGRIEMGKRFLGEMLERRIEPNVVTYNVLLNGICRRASLHPEGRFERVIREAEKVFDEMRERGLEPDVTSYSILLHVYSRAHKPQLCLDKLGMMKEKGICPSVATYTSVVKCLCSCGRMEDAEEMLNEMVHSGVSPTAETYNCFFKEYRGRNDVDGAMKLYRRMKEDDSLLSPNMHSYNILLGMFLKLGKMGLAWEIWDDMNASGIGPDLDAYTMLVHGLCERRKWRQACEFFMEMIEKGFLPQKVTYETLYRGLIQADMLRTWRRLKKKVEEESITFGSEFKEYHLKPYKR</sequence>
<feature type="repeat" description="PPR" evidence="3">
    <location>
        <begin position="500"/>
        <end position="534"/>
    </location>
</feature>
<keyword evidence="5" id="KW-1185">Reference proteome</keyword>
<feature type="repeat" description="PPR" evidence="3">
    <location>
        <begin position="393"/>
        <end position="427"/>
    </location>
</feature>
<dbReference type="InterPro" id="IPR011990">
    <property type="entry name" value="TPR-like_helical_dom_sf"/>
</dbReference>
<feature type="repeat" description="PPR" evidence="3">
    <location>
        <begin position="278"/>
        <end position="312"/>
    </location>
</feature>
<dbReference type="NCBIfam" id="TIGR00756">
    <property type="entry name" value="PPR"/>
    <property type="match status" value="7"/>
</dbReference>
<dbReference type="Proteomes" id="UP001289374">
    <property type="component" value="Unassembled WGS sequence"/>
</dbReference>
<dbReference type="PANTHER" id="PTHR47936:SF1">
    <property type="entry name" value="PENTATRICOPEPTIDE REPEAT-CONTAINING PROTEIN GUN1, CHLOROPLASTIC"/>
    <property type="match status" value="1"/>
</dbReference>
<feature type="repeat" description="PPR" evidence="3">
    <location>
        <begin position="358"/>
        <end position="392"/>
    </location>
</feature>
<dbReference type="PROSITE" id="PS51375">
    <property type="entry name" value="PPR"/>
    <property type="match status" value="7"/>
</dbReference>
<dbReference type="InterPro" id="IPR002885">
    <property type="entry name" value="PPR_rpt"/>
</dbReference>
<name>A0AAE1X9B7_9LAMI</name>
<reference evidence="4" key="2">
    <citation type="journal article" date="2024" name="Plant">
        <title>Genomic evolution and insights into agronomic trait innovations of Sesamum species.</title>
        <authorList>
            <person name="Miao H."/>
            <person name="Wang L."/>
            <person name="Qu L."/>
            <person name="Liu H."/>
            <person name="Sun Y."/>
            <person name="Le M."/>
            <person name="Wang Q."/>
            <person name="Wei S."/>
            <person name="Zheng Y."/>
            <person name="Lin W."/>
            <person name="Duan Y."/>
            <person name="Cao H."/>
            <person name="Xiong S."/>
            <person name="Wang X."/>
            <person name="Wei L."/>
            <person name="Li C."/>
            <person name="Ma Q."/>
            <person name="Ju M."/>
            <person name="Zhao R."/>
            <person name="Li G."/>
            <person name="Mu C."/>
            <person name="Tian Q."/>
            <person name="Mei H."/>
            <person name="Zhang T."/>
            <person name="Gao T."/>
            <person name="Zhang H."/>
        </authorList>
    </citation>
    <scope>NUCLEOTIDE SEQUENCE</scope>
    <source>
        <strain evidence="4">K16</strain>
    </source>
</reference>
<dbReference type="PANTHER" id="PTHR47936">
    <property type="entry name" value="PPR_LONG DOMAIN-CONTAINING PROTEIN"/>
    <property type="match status" value="1"/>
</dbReference>
<evidence type="ECO:0000256" key="1">
    <source>
        <dbReference type="ARBA" id="ARBA00007626"/>
    </source>
</evidence>
<keyword evidence="2" id="KW-0677">Repeat</keyword>
<comment type="caution">
    <text evidence="4">The sequence shown here is derived from an EMBL/GenBank/DDBJ whole genome shotgun (WGS) entry which is preliminary data.</text>
</comment>
<organism evidence="4 5">
    <name type="scientific">Sesamum angolense</name>
    <dbReference type="NCBI Taxonomy" id="2727404"/>
    <lineage>
        <taxon>Eukaryota</taxon>
        <taxon>Viridiplantae</taxon>
        <taxon>Streptophyta</taxon>
        <taxon>Embryophyta</taxon>
        <taxon>Tracheophyta</taxon>
        <taxon>Spermatophyta</taxon>
        <taxon>Magnoliopsida</taxon>
        <taxon>eudicotyledons</taxon>
        <taxon>Gunneridae</taxon>
        <taxon>Pentapetalae</taxon>
        <taxon>asterids</taxon>
        <taxon>lamiids</taxon>
        <taxon>Lamiales</taxon>
        <taxon>Pedaliaceae</taxon>
        <taxon>Sesamum</taxon>
    </lineage>
</organism>
<gene>
    <name evidence="4" type="ORF">Sango_0342000</name>
</gene>
<dbReference type="EMBL" id="JACGWL010000002">
    <property type="protein sequence ID" value="KAK4407610.1"/>
    <property type="molecule type" value="Genomic_DNA"/>
</dbReference>
<accession>A0AAE1X9B7</accession>
<reference evidence="4" key="1">
    <citation type="submission" date="2020-06" db="EMBL/GenBank/DDBJ databases">
        <authorList>
            <person name="Li T."/>
            <person name="Hu X."/>
            <person name="Zhang T."/>
            <person name="Song X."/>
            <person name="Zhang H."/>
            <person name="Dai N."/>
            <person name="Sheng W."/>
            <person name="Hou X."/>
            <person name="Wei L."/>
        </authorList>
    </citation>
    <scope>NUCLEOTIDE SEQUENCE</scope>
    <source>
        <strain evidence="4">K16</strain>
        <tissue evidence="4">Leaf</tissue>
    </source>
</reference>
<evidence type="ECO:0000256" key="3">
    <source>
        <dbReference type="PROSITE-ProRule" id="PRU00708"/>
    </source>
</evidence>
<dbReference type="Pfam" id="PF13041">
    <property type="entry name" value="PPR_2"/>
    <property type="match status" value="5"/>
</dbReference>
<dbReference type="AlphaFoldDB" id="A0AAE1X9B7"/>
<proteinExistence type="inferred from homology"/>
<comment type="similarity">
    <text evidence="1">Belongs to the PPR family. P subfamily.</text>
</comment>